<evidence type="ECO:0000256" key="1">
    <source>
        <dbReference type="ARBA" id="ARBA00010617"/>
    </source>
</evidence>
<comment type="cofactor">
    <cofactor evidence="7">
        <name>heme</name>
        <dbReference type="ChEBI" id="CHEBI:30413"/>
    </cofactor>
</comment>
<evidence type="ECO:0000256" key="3">
    <source>
        <dbReference type="ARBA" id="ARBA00022723"/>
    </source>
</evidence>
<accession>A0A8H6ZNR1</accession>
<evidence type="ECO:0000256" key="2">
    <source>
        <dbReference type="ARBA" id="ARBA00022617"/>
    </source>
</evidence>
<dbReference type="GO" id="GO:0016705">
    <property type="term" value="F:oxidoreductase activity, acting on paired donors, with incorporation or reduction of molecular oxygen"/>
    <property type="evidence" value="ECO:0007669"/>
    <property type="project" value="InterPro"/>
</dbReference>
<evidence type="ECO:0000256" key="6">
    <source>
        <dbReference type="ARBA" id="ARBA00023033"/>
    </source>
</evidence>
<dbReference type="PRINTS" id="PR00463">
    <property type="entry name" value="EP450I"/>
</dbReference>
<dbReference type="Pfam" id="PF00067">
    <property type="entry name" value="p450"/>
    <property type="match status" value="1"/>
</dbReference>
<name>A0A8H6ZNR1_PLEOS</name>
<reference evidence="10" key="1">
    <citation type="submission" date="2019-07" db="EMBL/GenBank/DDBJ databases">
        <authorList>
            <person name="Palmer J.M."/>
        </authorList>
    </citation>
    <scope>NUCLEOTIDE SEQUENCE</scope>
    <source>
        <strain evidence="10">PC9</strain>
    </source>
</reference>
<dbReference type="VEuPathDB" id="FungiDB:PC9H_008345"/>
<keyword evidence="2 7" id="KW-0349">Heme</keyword>
<dbReference type="GeneID" id="59378163"/>
<sequence>MMVNATNFLVALLSIFLLSRVAKFIKGLKAVSYLPGYRIPFWPIYVPGVLLPTTWWNMGLEFPWRRRFDVYRNFQNESFSVVPWLLGPAGIYTSNIDIARQVTTEGRKSSFFKPQETSRLFLLWGMNLSASEGDTWRRHRRVIAPAFNEDLYNLVWEQTLQTYREMVDAEGWADRDVAEFPAVQKLTFKLALHVLGHCAFGFPFDWLTPAKLPNGFMSTHEALRIVSDTTIFAVVAPSWIYRLPVKWIQEIRIAYEYLAKFMHDQVQDRKHTLNAAVSDKGVRGKDIFTMLVAANQSENDKLKLSDQEVIGNIFLMLSAGHETTAHTLAATLGLISLYEDIQDDVLQQIAHVVGFDRDPTLQDYPKLTKVTAVFYESLRMFPIIHLMAREASEDTTLSVPNPVGQAGNTVIPIRKGTQVIVDMIGIQYNPRYFNEPEKFKPSRWDGVSNESEEFTAFSFGPRMCIGRKFALTESVCWLTMLLREWRIEPILQRGETKEEWKRRVMNGRLVPVLAITEVPVRFVRRNRV</sequence>
<dbReference type="PROSITE" id="PS00086">
    <property type="entry name" value="CYTOCHROME_P450"/>
    <property type="match status" value="1"/>
</dbReference>
<dbReference type="SUPFAM" id="SSF48264">
    <property type="entry name" value="Cytochrome P450"/>
    <property type="match status" value="1"/>
</dbReference>
<comment type="caution">
    <text evidence="10">The sequence shown here is derived from an EMBL/GenBank/DDBJ whole genome shotgun (WGS) entry which is preliminary data.</text>
</comment>
<feature type="transmembrane region" description="Helical" evidence="9">
    <location>
        <begin position="39"/>
        <end position="58"/>
    </location>
</feature>
<dbReference type="InterPro" id="IPR036396">
    <property type="entry name" value="Cyt_P450_sf"/>
</dbReference>
<keyword evidence="11" id="KW-1185">Reference proteome</keyword>
<keyword evidence="3 7" id="KW-0479">Metal-binding</keyword>
<dbReference type="InterPro" id="IPR002401">
    <property type="entry name" value="Cyt_P450_E_grp-I"/>
</dbReference>
<evidence type="ECO:0000313" key="11">
    <source>
        <dbReference type="Proteomes" id="UP000623687"/>
    </source>
</evidence>
<dbReference type="GO" id="GO:0004497">
    <property type="term" value="F:monooxygenase activity"/>
    <property type="evidence" value="ECO:0007669"/>
    <property type="project" value="UniProtKB-KW"/>
</dbReference>
<evidence type="ECO:0000256" key="4">
    <source>
        <dbReference type="ARBA" id="ARBA00023002"/>
    </source>
</evidence>
<dbReference type="InterPro" id="IPR050196">
    <property type="entry name" value="Cytochrome_P450_Monoox"/>
</dbReference>
<protein>
    <recommendedName>
        <fullName evidence="12">Cytochrome P450</fullName>
    </recommendedName>
</protein>
<keyword evidence="9" id="KW-0472">Membrane</keyword>
<evidence type="ECO:0008006" key="12">
    <source>
        <dbReference type="Google" id="ProtNLM"/>
    </source>
</evidence>
<evidence type="ECO:0000313" key="10">
    <source>
        <dbReference type="EMBL" id="KAF7425983.1"/>
    </source>
</evidence>
<evidence type="ECO:0000256" key="8">
    <source>
        <dbReference type="RuleBase" id="RU000461"/>
    </source>
</evidence>
<gene>
    <name evidence="10" type="ORF">PC9H_008345</name>
</gene>
<feature type="binding site" description="axial binding residue" evidence="7">
    <location>
        <position position="464"/>
    </location>
    <ligand>
        <name>heme</name>
        <dbReference type="ChEBI" id="CHEBI:30413"/>
    </ligand>
    <ligandPart>
        <name>Fe</name>
        <dbReference type="ChEBI" id="CHEBI:18248"/>
    </ligandPart>
</feature>
<keyword evidence="6 8" id="KW-0503">Monooxygenase</keyword>
<evidence type="ECO:0000256" key="7">
    <source>
        <dbReference type="PIRSR" id="PIRSR602401-1"/>
    </source>
</evidence>
<dbReference type="PRINTS" id="PR00385">
    <property type="entry name" value="P450"/>
</dbReference>
<dbReference type="AlphaFoldDB" id="A0A8H6ZNR1"/>
<dbReference type="RefSeq" id="XP_036629287.1">
    <property type="nucleotide sequence ID" value="XM_036777859.1"/>
</dbReference>
<keyword evidence="5 7" id="KW-0408">Iron</keyword>
<keyword evidence="4 8" id="KW-0560">Oxidoreductase</keyword>
<keyword evidence="9" id="KW-0812">Transmembrane</keyword>
<dbReference type="InterPro" id="IPR001128">
    <property type="entry name" value="Cyt_P450"/>
</dbReference>
<dbReference type="Gene3D" id="1.10.630.10">
    <property type="entry name" value="Cytochrome P450"/>
    <property type="match status" value="1"/>
</dbReference>
<dbReference type="InterPro" id="IPR017972">
    <property type="entry name" value="Cyt_P450_CS"/>
</dbReference>
<comment type="similarity">
    <text evidence="1 8">Belongs to the cytochrome P450 family.</text>
</comment>
<keyword evidence="9" id="KW-1133">Transmembrane helix</keyword>
<evidence type="ECO:0000256" key="9">
    <source>
        <dbReference type="SAM" id="Phobius"/>
    </source>
</evidence>
<dbReference type="Proteomes" id="UP000623687">
    <property type="component" value="Unassembled WGS sequence"/>
</dbReference>
<dbReference type="GO" id="GO:0005506">
    <property type="term" value="F:iron ion binding"/>
    <property type="evidence" value="ECO:0007669"/>
    <property type="project" value="InterPro"/>
</dbReference>
<dbReference type="PANTHER" id="PTHR24291">
    <property type="entry name" value="CYTOCHROME P450 FAMILY 4"/>
    <property type="match status" value="1"/>
</dbReference>
<organism evidence="10 11">
    <name type="scientific">Pleurotus ostreatus</name>
    <name type="common">Oyster mushroom</name>
    <name type="synonym">White-rot fungus</name>
    <dbReference type="NCBI Taxonomy" id="5322"/>
    <lineage>
        <taxon>Eukaryota</taxon>
        <taxon>Fungi</taxon>
        <taxon>Dikarya</taxon>
        <taxon>Basidiomycota</taxon>
        <taxon>Agaricomycotina</taxon>
        <taxon>Agaricomycetes</taxon>
        <taxon>Agaricomycetidae</taxon>
        <taxon>Agaricales</taxon>
        <taxon>Pleurotineae</taxon>
        <taxon>Pleurotaceae</taxon>
        <taxon>Pleurotus</taxon>
    </lineage>
</organism>
<dbReference type="GO" id="GO:0020037">
    <property type="term" value="F:heme binding"/>
    <property type="evidence" value="ECO:0007669"/>
    <property type="project" value="InterPro"/>
</dbReference>
<evidence type="ECO:0000256" key="5">
    <source>
        <dbReference type="ARBA" id="ARBA00023004"/>
    </source>
</evidence>
<dbReference type="OrthoDB" id="1470350at2759"/>
<proteinExistence type="inferred from homology"/>
<dbReference type="PANTHER" id="PTHR24291:SF50">
    <property type="entry name" value="BIFUNCTIONAL ALBAFLAVENONE MONOOXYGENASE_TERPENE SYNTHASE"/>
    <property type="match status" value="1"/>
</dbReference>
<dbReference type="EMBL" id="JACETU010000006">
    <property type="protein sequence ID" value="KAF7425983.1"/>
    <property type="molecule type" value="Genomic_DNA"/>
</dbReference>